<proteinExistence type="predicted"/>
<dbReference type="AlphaFoldDB" id="A0A4R1MFN8"/>
<dbReference type="Proteomes" id="UP000294545">
    <property type="component" value="Unassembled WGS sequence"/>
</dbReference>
<evidence type="ECO:0000313" key="2">
    <source>
        <dbReference type="Proteomes" id="UP000294545"/>
    </source>
</evidence>
<evidence type="ECO:0000313" key="1">
    <source>
        <dbReference type="EMBL" id="TCK90540.1"/>
    </source>
</evidence>
<reference evidence="1 2" key="1">
    <citation type="submission" date="2019-03" db="EMBL/GenBank/DDBJ databases">
        <title>Genomic Encyclopedia of Type Strains, Phase IV (KMG-IV): sequencing the most valuable type-strain genomes for metagenomic binning, comparative biology and taxonomic classification.</title>
        <authorList>
            <person name="Goeker M."/>
        </authorList>
    </citation>
    <scope>NUCLEOTIDE SEQUENCE [LARGE SCALE GENOMIC DNA]</scope>
    <source>
        <strain evidence="1 2">DSM 24176</strain>
    </source>
</reference>
<protein>
    <submittedName>
        <fullName evidence="1">Uncharacterized protein</fullName>
    </submittedName>
</protein>
<gene>
    <name evidence="1" type="ORF">EDC19_2309</name>
</gene>
<sequence length="149" mass="17196">MKRKILLIISLLLLISIGILFFEQNNNSVKPYESNLTIINLSDKSLNNFNVVFKSTNENIFIDSIKSKEFTQINVPLLYSNDTNKDFLELTYKDNNNVQHIEKFNNLIVYDNAILIGIVVKHVDVEGIWTVKTLQSEQDIQLAIDNCFK</sequence>
<dbReference type="RefSeq" id="WP_132282988.1">
    <property type="nucleotide sequence ID" value="NZ_SMGQ01000015.1"/>
</dbReference>
<keyword evidence="2" id="KW-1185">Reference proteome</keyword>
<comment type="caution">
    <text evidence="1">The sequence shown here is derived from an EMBL/GenBank/DDBJ whole genome shotgun (WGS) entry which is preliminary data.</text>
</comment>
<accession>A0A4R1MFN8</accession>
<dbReference type="EMBL" id="SMGQ01000015">
    <property type="protein sequence ID" value="TCK90540.1"/>
    <property type="molecule type" value="Genomic_DNA"/>
</dbReference>
<name>A0A4R1MFN8_9FIRM</name>
<organism evidence="1 2">
    <name type="scientific">Natranaerovirga hydrolytica</name>
    <dbReference type="NCBI Taxonomy" id="680378"/>
    <lineage>
        <taxon>Bacteria</taxon>
        <taxon>Bacillati</taxon>
        <taxon>Bacillota</taxon>
        <taxon>Clostridia</taxon>
        <taxon>Lachnospirales</taxon>
        <taxon>Natranaerovirgaceae</taxon>
        <taxon>Natranaerovirga</taxon>
    </lineage>
</organism>